<comment type="similarity">
    <text evidence="2 6">Belongs to the FliS family.</text>
</comment>
<dbReference type="PIRSF" id="PIRSF039090">
    <property type="entry name" value="Flis"/>
    <property type="match status" value="1"/>
</dbReference>
<dbReference type="PANTHER" id="PTHR34773">
    <property type="entry name" value="FLAGELLAR SECRETION CHAPERONE FLIS"/>
    <property type="match status" value="1"/>
</dbReference>
<keyword evidence="5" id="KW-0143">Chaperone</keyword>
<keyword evidence="7" id="KW-0969">Cilium</keyword>
<dbReference type="EMBL" id="JAHYBX010000001">
    <property type="protein sequence ID" value="MCA1854682.1"/>
    <property type="molecule type" value="Genomic_DNA"/>
</dbReference>
<dbReference type="Pfam" id="PF02561">
    <property type="entry name" value="FliS"/>
    <property type="match status" value="1"/>
</dbReference>
<reference evidence="7 8" key="1">
    <citation type="submission" date="2021-07" db="EMBL/GenBank/DDBJ databases">
        <title>Characterization of Violacein-producing bacteria and related species.</title>
        <authorList>
            <person name="Wilson H.S."/>
            <person name="De Leon M.E."/>
        </authorList>
    </citation>
    <scope>NUCLEOTIDE SEQUENCE [LARGE SCALE GENOMIC DNA]</scope>
    <source>
        <strain evidence="7 8">HSC-2F05</strain>
    </source>
</reference>
<comment type="caution">
    <text evidence="7">The sequence shown here is derived from an EMBL/GenBank/DDBJ whole genome shotgun (WGS) entry which is preliminary data.</text>
</comment>
<dbReference type="InterPro" id="IPR003713">
    <property type="entry name" value="FliS"/>
</dbReference>
<keyword evidence="7" id="KW-0282">Flagellum</keyword>
<evidence type="ECO:0000256" key="1">
    <source>
        <dbReference type="ARBA" id="ARBA00004514"/>
    </source>
</evidence>
<keyword evidence="4 6" id="KW-1005">Bacterial flagellum biogenesis</keyword>
<dbReference type="Proteomes" id="UP001198602">
    <property type="component" value="Unassembled WGS sequence"/>
</dbReference>
<name>A0ABS7Y6G1_9BURK</name>
<comment type="subcellular location">
    <subcellularLocation>
        <location evidence="1 6">Cytoplasm</location>
        <location evidence="1 6">Cytosol</location>
    </subcellularLocation>
</comment>
<gene>
    <name evidence="7" type="primary">fliS</name>
    <name evidence="7" type="ORF">LE190_01900</name>
</gene>
<evidence type="ECO:0000313" key="7">
    <source>
        <dbReference type="EMBL" id="MCA1854682.1"/>
    </source>
</evidence>
<dbReference type="PANTHER" id="PTHR34773:SF1">
    <property type="entry name" value="FLAGELLAR SECRETION CHAPERONE FLIS"/>
    <property type="match status" value="1"/>
</dbReference>
<sequence>MFGSMTRNPAGAYATVGLETSINSASPHKLIAMLYDGALTALAKAGAQMRAGDIAAKGNSISQAISIIDNGLRASLDKKQGGEIAESLDSLYEYMSNRLLAANIGNHPEYIEEVRNLLKELKGAWDQIGTPNRADAANASGLQPA</sequence>
<evidence type="ECO:0000313" key="8">
    <source>
        <dbReference type="Proteomes" id="UP001198602"/>
    </source>
</evidence>
<evidence type="ECO:0000256" key="5">
    <source>
        <dbReference type="ARBA" id="ARBA00023186"/>
    </source>
</evidence>
<evidence type="ECO:0000256" key="4">
    <source>
        <dbReference type="ARBA" id="ARBA00022795"/>
    </source>
</evidence>
<protein>
    <recommendedName>
        <fullName evidence="6">Flagellar secretion chaperone FliS</fullName>
    </recommendedName>
</protein>
<dbReference type="RefSeq" id="WP_225237131.1">
    <property type="nucleotide sequence ID" value="NZ_JAHYBX010000001.1"/>
</dbReference>
<proteinExistence type="inferred from homology"/>
<accession>A0ABS7Y6G1</accession>
<dbReference type="Gene3D" id="1.20.120.340">
    <property type="entry name" value="Flagellar protein FliS"/>
    <property type="match status" value="1"/>
</dbReference>
<dbReference type="SUPFAM" id="SSF101116">
    <property type="entry name" value="Flagellar export chaperone FliS"/>
    <property type="match status" value="1"/>
</dbReference>
<dbReference type="CDD" id="cd16098">
    <property type="entry name" value="FliS"/>
    <property type="match status" value="1"/>
</dbReference>
<organism evidence="7 8">
    <name type="scientific">Massilia hydrophila</name>
    <dbReference type="NCBI Taxonomy" id="3044279"/>
    <lineage>
        <taxon>Bacteria</taxon>
        <taxon>Pseudomonadati</taxon>
        <taxon>Pseudomonadota</taxon>
        <taxon>Betaproteobacteria</taxon>
        <taxon>Burkholderiales</taxon>
        <taxon>Oxalobacteraceae</taxon>
        <taxon>Telluria group</taxon>
        <taxon>Massilia</taxon>
    </lineage>
</organism>
<keyword evidence="8" id="KW-1185">Reference proteome</keyword>
<evidence type="ECO:0000256" key="6">
    <source>
        <dbReference type="PIRNR" id="PIRNR039090"/>
    </source>
</evidence>
<dbReference type="InterPro" id="IPR036584">
    <property type="entry name" value="FliS_sf"/>
</dbReference>
<dbReference type="NCBIfam" id="TIGR00208">
    <property type="entry name" value="fliS"/>
    <property type="match status" value="1"/>
</dbReference>
<keyword evidence="3 6" id="KW-0963">Cytoplasm</keyword>
<keyword evidence="7" id="KW-0966">Cell projection</keyword>
<evidence type="ECO:0000256" key="2">
    <source>
        <dbReference type="ARBA" id="ARBA00008787"/>
    </source>
</evidence>
<evidence type="ECO:0000256" key="3">
    <source>
        <dbReference type="ARBA" id="ARBA00022490"/>
    </source>
</evidence>